<feature type="transmembrane region" description="Helical" evidence="8">
    <location>
        <begin position="613"/>
        <end position="634"/>
    </location>
</feature>
<feature type="compositionally biased region" description="Low complexity" evidence="7">
    <location>
        <begin position="424"/>
        <end position="439"/>
    </location>
</feature>
<dbReference type="Proteomes" id="UP000680750">
    <property type="component" value="Chromosome"/>
</dbReference>
<keyword evidence="3" id="KW-0808">Transferase</keyword>
<feature type="transmembrane region" description="Helical" evidence="8">
    <location>
        <begin position="655"/>
        <end position="673"/>
    </location>
</feature>
<dbReference type="AlphaFoldDB" id="A0A810L9Y6"/>
<dbReference type="InterPro" id="IPR008271">
    <property type="entry name" value="Ser/Thr_kinase_AS"/>
</dbReference>
<reference evidence="10" key="1">
    <citation type="submission" date="2020-08" db="EMBL/GenBank/DDBJ databases">
        <title>Whole genome shotgun sequence of Actinocatenispora sera NBRC 101916.</title>
        <authorList>
            <person name="Komaki H."/>
            <person name="Tamura T."/>
        </authorList>
    </citation>
    <scope>NUCLEOTIDE SEQUENCE</scope>
    <source>
        <strain evidence="10">NBRC 101916</strain>
    </source>
</reference>
<feature type="region of interest" description="Disordered" evidence="7">
    <location>
        <begin position="424"/>
        <end position="504"/>
    </location>
</feature>
<evidence type="ECO:0000256" key="5">
    <source>
        <dbReference type="ARBA" id="ARBA00022777"/>
    </source>
</evidence>
<dbReference type="SMART" id="SM00220">
    <property type="entry name" value="S_TKc"/>
    <property type="match status" value="1"/>
</dbReference>
<keyword evidence="8" id="KW-0472">Membrane</keyword>
<dbReference type="Gene3D" id="1.10.510.10">
    <property type="entry name" value="Transferase(Phosphotransferase) domain 1"/>
    <property type="match status" value="1"/>
</dbReference>
<feature type="region of interest" description="Disordered" evidence="7">
    <location>
        <begin position="516"/>
        <end position="574"/>
    </location>
</feature>
<dbReference type="InterPro" id="IPR000719">
    <property type="entry name" value="Prot_kinase_dom"/>
</dbReference>
<keyword evidence="2" id="KW-0723">Serine/threonine-protein kinase</keyword>
<keyword evidence="8" id="KW-1133">Transmembrane helix</keyword>
<keyword evidence="8" id="KW-0812">Transmembrane</keyword>
<sequence length="689" mass="71724">MRAGPGRARQAVEGVVRVAELLDLVCGPASPLPETHQRYRLVAHIASGGQAEVYRAVRLSNGVSSAPLTVKVFRLDDSRPRAEQLMSWDKGDAVLMDLNSRGVAGICRRADGFYGPPPHPPGSSPRGEPEPYQVLDYLPGVNLREYVRQRAAGPAGGAEAGAGARLDAVGTLDTLVRVLLALHHPSEPGASPVVHMDIKPSNVIVLPSGEARLIDFTGARYHRSGHITTIAYTREAGGPEAFSGTVGPAYDVHGFGAVAYYMITGTFPRTESPQQAMAGAEPLPPWAVLRRHPLLEAHPALRDHLLAPLADDPADRPGTEELTAWTARLADLVDRAGTPDVGMYWGVSRSARVVGRAGVKPGPVAATDDWSRVERLEQEVVELRAALGDSRNGRGGAALGGPAAGLAAGAALGAGAAAAHGAAPAAAGGRGATPGADGAQQATMRAGGGVGAASGAAATAPLGDSPLWPARSTVRQQRAGESAGVDPTVRSAPVPAGGANGTRVMAGDRYQQGAAARAYPGGGAPYQGGQQPVEPPRGEPQQRGVASVPQPAQRPYGEEPEQPPAEPDRDRLRPLPGARLHTLRRGIGLSITGALFAFVCWGVFAIANRDARLANNFMMFVLVLVIAVGLFALCRLIGRLVIEGMMHRSRASARLSHLAVAAYLVAAGCSFAARVDWVSQAYHWVVGQL</sequence>
<dbReference type="GO" id="GO:0005524">
    <property type="term" value="F:ATP binding"/>
    <property type="evidence" value="ECO:0007669"/>
    <property type="project" value="UniProtKB-KW"/>
</dbReference>
<evidence type="ECO:0000256" key="7">
    <source>
        <dbReference type="SAM" id="MobiDB-lite"/>
    </source>
</evidence>
<keyword evidence="5" id="KW-0418">Kinase</keyword>
<keyword evidence="6" id="KW-0067">ATP-binding</keyword>
<dbReference type="EC" id="2.7.11.1" evidence="1"/>
<dbReference type="PROSITE" id="PS00108">
    <property type="entry name" value="PROTEIN_KINASE_ST"/>
    <property type="match status" value="1"/>
</dbReference>
<evidence type="ECO:0000259" key="9">
    <source>
        <dbReference type="PROSITE" id="PS50011"/>
    </source>
</evidence>
<organism evidence="10 11">
    <name type="scientific">Actinocatenispora sera</name>
    <dbReference type="NCBI Taxonomy" id="390989"/>
    <lineage>
        <taxon>Bacteria</taxon>
        <taxon>Bacillati</taxon>
        <taxon>Actinomycetota</taxon>
        <taxon>Actinomycetes</taxon>
        <taxon>Micromonosporales</taxon>
        <taxon>Micromonosporaceae</taxon>
        <taxon>Actinocatenispora</taxon>
    </lineage>
</organism>
<evidence type="ECO:0000256" key="8">
    <source>
        <dbReference type="SAM" id="Phobius"/>
    </source>
</evidence>
<evidence type="ECO:0000256" key="2">
    <source>
        <dbReference type="ARBA" id="ARBA00022527"/>
    </source>
</evidence>
<dbReference type="PANTHER" id="PTHR43289">
    <property type="entry name" value="MITOGEN-ACTIVATED PROTEIN KINASE KINASE KINASE 20-RELATED"/>
    <property type="match status" value="1"/>
</dbReference>
<dbReference type="SUPFAM" id="SSF56112">
    <property type="entry name" value="Protein kinase-like (PK-like)"/>
    <property type="match status" value="1"/>
</dbReference>
<evidence type="ECO:0000256" key="6">
    <source>
        <dbReference type="ARBA" id="ARBA00022840"/>
    </source>
</evidence>
<dbReference type="InterPro" id="IPR011009">
    <property type="entry name" value="Kinase-like_dom_sf"/>
</dbReference>
<dbReference type="PROSITE" id="PS50011">
    <property type="entry name" value="PROTEIN_KINASE_DOM"/>
    <property type="match status" value="1"/>
</dbReference>
<accession>A0A810L9Y6</accession>
<evidence type="ECO:0000256" key="4">
    <source>
        <dbReference type="ARBA" id="ARBA00022741"/>
    </source>
</evidence>
<dbReference type="Pfam" id="PF00069">
    <property type="entry name" value="Pkinase"/>
    <property type="match status" value="1"/>
</dbReference>
<feature type="domain" description="Protein kinase" evidence="9">
    <location>
        <begin position="39"/>
        <end position="329"/>
    </location>
</feature>
<keyword evidence="4" id="KW-0547">Nucleotide-binding</keyword>
<proteinExistence type="predicted"/>
<evidence type="ECO:0000256" key="1">
    <source>
        <dbReference type="ARBA" id="ARBA00012513"/>
    </source>
</evidence>
<dbReference type="KEGG" id="aser:Asera_61650"/>
<dbReference type="PANTHER" id="PTHR43289:SF6">
    <property type="entry name" value="SERINE_THREONINE-PROTEIN KINASE NEKL-3"/>
    <property type="match status" value="1"/>
</dbReference>
<keyword evidence="11" id="KW-1185">Reference proteome</keyword>
<dbReference type="EMBL" id="AP023354">
    <property type="protein sequence ID" value="BCJ32057.1"/>
    <property type="molecule type" value="Genomic_DNA"/>
</dbReference>
<feature type="transmembrane region" description="Helical" evidence="8">
    <location>
        <begin position="587"/>
        <end position="607"/>
    </location>
</feature>
<evidence type="ECO:0000256" key="3">
    <source>
        <dbReference type="ARBA" id="ARBA00022679"/>
    </source>
</evidence>
<evidence type="ECO:0000313" key="11">
    <source>
        <dbReference type="Proteomes" id="UP000680750"/>
    </source>
</evidence>
<dbReference type="GO" id="GO:0004674">
    <property type="term" value="F:protein serine/threonine kinase activity"/>
    <property type="evidence" value="ECO:0007669"/>
    <property type="project" value="UniProtKB-KW"/>
</dbReference>
<evidence type="ECO:0000313" key="10">
    <source>
        <dbReference type="EMBL" id="BCJ32057.1"/>
    </source>
</evidence>
<protein>
    <recommendedName>
        <fullName evidence="1">non-specific serine/threonine protein kinase</fullName>
        <ecNumber evidence="1">2.7.11.1</ecNumber>
    </recommendedName>
</protein>
<gene>
    <name evidence="10" type="ORF">Asera_61650</name>
</gene>
<name>A0A810L9Y6_9ACTN</name>